<feature type="coiled-coil region" evidence="1">
    <location>
        <begin position="112"/>
        <end position="139"/>
    </location>
</feature>
<sequence>MTVGAGTNTPNGDFQTAIDDSSGENETILHQDPETIAEDGDLAAVDAWLLDRLNELLADRSNALADGEYDRATEYGEEYQLRLEQLDDVSAYADTDERVALYEQLGLEQTELHERLETYDDLEAEYEAARDAGDDERARELARDLSDLSETISETTTSLEETYEIASDAPGVNMRDERRTARAIDEAIVDADETRTQEFDATELTVEANEEISFLEPLEGEGNLTTADGDPIGNGSLELIVANERIEAELENGTVEFEYRPTDLPLRTDSVPIEYAPSPSSTYAGSETSVPVSIQQVEPTLSITESPTALAYNDTVAIEAELEADGESIDDVPIDAAVDETEIGTEQTSNGSVTIEYTVPSDIPDGEGDLVVDVPYEDQAIAGVESQVVIDVLETETDLELELEHETGRELAVNGTLSSDDGDGVGGQTVELFVDGDSVGAATTQSTGDFSEPVVVPDDAGSGMVEVTALYDGAETNLADETTTSSVRLPSEPVIDTTALADRWLEIAVLSLVVLLAVLYRWRHRRREPTAEYPGEQSPATDDDTVSIAVEPMVVHAATQLSNGRANAAVQTCYGAVSDVLGDQISASQSPTPRELLHAGTTDDSFTRSDQLRSVVDGYERATYRQTDVSLEEAERILEQTMDLCGIDDSA</sequence>
<reference evidence="3 4" key="1">
    <citation type="submission" date="2018-10" db="EMBL/GenBank/DDBJ databases">
        <title>Natronolimnobius sp. XQ-INN 246 isolated from Inner Mongolia Autonomous Region of China.</title>
        <authorList>
            <person name="Xue Q."/>
        </authorList>
    </citation>
    <scope>NUCLEOTIDE SEQUENCE [LARGE SCALE GENOMIC DNA]</scope>
    <source>
        <strain evidence="3 4">XQ-INN 246</strain>
    </source>
</reference>
<feature type="region of interest" description="Disordered" evidence="2">
    <location>
        <begin position="1"/>
        <end position="31"/>
    </location>
</feature>
<evidence type="ECO:0000256" key="1">
    <source>
        <dbReference type="SAM" id="Coils"/>
    </source>
</evidence>
<proteinExistence type="predicted"/>
<evidence type="ECO:0000313" key="4">
    <source>
        <dbReference type="Proteomes" id="UP000318864"/>
    </source>
</evidence>
<keyword evidence="4" id="KW-1185">Reference proteome</keyword>
<feature type="compositionally biased region" description="Polar residues" evidence="2">
    <location>
        <begin position="1"/>
        <end position="14"/>
    </location>
</feature>
<dbReference type="Proteomes" id="UP000318864">
    <property type="component" value="Unassembled WGS sequence"/>
</dbReference>
<feature type="region of interest" description="Disordered" evidence="2">
    <location>
        <begin position="585"/>
        <end position="605"/>
    </location>
</feature>
<accession>A0A4S3TK24</accession>
<protein>
    <recommendedName>
        <fullName evidence="5">DUF4129 domain-containing protein</fullName>
    </recommendedName>
</protein>
<keyword evidence="1" id="KW-0175">Coiled coil</keyword>
<evidence type="ECO:0000256" key="2">
    <source>
        <dbReference type="SAM" id="MobiDB-lite"/>
    </source>
</evidence>
<comment type="caution">
    <text evidence="3">The sequence shown here is derived from an EMBL/GenBank/DDBJ whole genome shotgun (WGS) entry which is preliminary data.</text>
</comment>
<dbReference type="EMBL" id="RBZW01000032">
    <property type="protein sequence ID" value="THE64442.1"/>
    <property type="molecule type" value="Genomic_DNA"/>
</dbReference>
<dbReference type="AlphaFoldDB" id="A0A4S3TK24"/>
<evidence type="ECO:0008006" key="5">
    <source>
        <dbReference type="Google" id="ProtNLM"/>
    </source>
</evidence>
<organism evidence="3 4">
    <name type="scientific">Salinadaptatus halalkaliphilus</name>
    <dbReference type="NCBI Taxonomy" id="2419781"/>
    <lineage>
        <taxon>Archaea</taxon>
        <taxon>Methanobacteriati</taxon>
        <taxon>Methanobacteriota</taxon>
        <taxon>Stenosarchaea group</taxon>
        <taxon>Halobacteria</taxon>
        <taxon>Halobacteriales</taxon>
        <taxon>Natrialbaceae</taxon>
        <taxon>Salinadaptatus</taxon>
    </lineage>
</organism>
<evidence type="ECO:0000313" key="3">
    <source>
        <dbReference type="EMBL" id="THE64442.1"/>
    </source>
</evidence>
<gene>
    <name evidence="3" type="ORF">D8Y22_12415</name>
</gene>
<name>A0A4S3TK24_9EURY</name>